<evidence type="ECO:0000259" key="9">
    <source>
        <dbReference type="PROSITE" id="PS50262"/>
    </source>
</evidence>
<dbReference type="PRINTS" id="PR00237">
    <property type="entry name" value="GPCRRHODOPSN"/>
</dbReference>
<feature type="transmembrane region" description="Helical" evidence="8">
    <location>
        <begin position="51"/>
        <end position="72"/>
    </location>
</feature>
<reference evidence="10" key="2">
    <citation type="submission" date="2020-11" db="EMBL/GenBank/DDBJ databases">
        <authorList>
            <person name="McCartney M.A."/>
            <person name="Auch B."/>
            <person name="Kono T."/>
            <person name="Mallez S."/>
            <person name="Becker A."/>
            <person name="Gohl D.M."/>
            <person name="Silverstein K.A.T."/>
            <person name="Koren S."/>
            <person name="Bechman K.B."/>
            <person name="Herman A."/>
            <person name="Abrahante J.E."/>
            <person name="Garbe J."/>
        </authorList>
    </citation>
    <scope>NUCLEOTIDE SEQUENCE</scope>
    <source>
        <strain evidence="10">Duluth1</strain>
        <tissue evidence="10">Whole animal</tissue>
    </source>
</reference>
<keyword evidence="7" id="KW-0807">Transducer</keyword>
<comment type="caution">
    <text evidence="10">The sequence shown here is derived from an EMBL/GenBank/DDBJ whole genome shotgun (WGS) entry which is preliminary data.</text>
</comment>
<feature type="transmembrane region" description="Helical" evidence="8">
    <location>
        <begin position="164"/>
        <end position="185"/>
    </location>
</feature>
<evidence type="ECO:0000256" key="8">
    <source>
        <dbReference type="SAM" id="Phobius"/>
    </source>
</evidence>
<accession>A0A9D4NP40</accession>
<protein>
    <recommendedName>
        <fullName evidence="9">G-protein coupled receptors family 1 profile domain-containing protein</fullName>
    </recommendedName>
</protein>
<evidence type="ECO:0000256" key="6">
    <source>
        <dbReference type="ARBA" id="ARBA00023170"/>
    </source>
</evidence>
<dbReference type="InterPro" id="IPR000276">
    <property type="entry name" value="GPCR_Rhodpsn"/>
</dbReference>
<dbReference type="PANTHER" id="PTHR24243:SF230">
    <property type="entry name" value="G-PROTEIN COUPLED RECEPTORS FAMILY 1 PROFILE DOMAIN-CONTAINING PROTEIN"/>
    <property type="match status" value="1"/>
</dbReference>
<keyword evidence="5 8" id="KW-0472">Membrane</keyword>
<keyword evidence="3 8" id="KW-1133">Transmembrane helix</keyword>
<feature type="transmembrane region" description="Helical" evidence="8">
    <location>
        <begin position="123"/>
        <end position="143"/>
    </location>
</feature>
<keyword evidence="6" id="KW-0675">Receptor</keyword>
<evidence type="ECO:0000256" key="4">
    <source>
        <dbReference type="ARBA" id="ARBA00023040"/>
    </source>
</evidence>
<keyword evidence="11" id="KW-1185">Reference proteome</keyword>
<evidence type="ECO:0000256" key="3">
    <source>
        <dbReference type="ARBA" id="ARBA00022989"/>
    </source>
</evidence>
<dbReference type="PANTHER" id="PTHR24243">
    <property type="entry name" value="G-PROTEIN COUPLED RECEPTOR"/>
    <property type="match status" value="1"/>
</dbReference>
<dbReference type="Gene3D" id="1.20.1070.10">
    <property type="entry name" value="Rhodopsin 7-helix transmembrane proteins"/>
    <property type="match status" value="1"/>
</dbReference>
<feature type="domain" description="G-protein coupled receptors family 1 profile" evidence="9">
    <location>
        <begin position="63"/>
        <end position="332"/>
    </location>
</feature>
<dbReference type="PROSITE" id="PS50262">
    <property type="entry name" value="G_PROTEIN_RECEP_F1_2"/>
    <property type="match status" value="1"/>
</dbReference>
<evidence type="ECO:0000256" key="1">
    <source>
        <dbReference type="ARBA" id="ARBA00004141"/>
    </source>
</evidence>
<dbReference type="SUPFAM" id="SSF81321">
    <property type="entry name" value="Family A G protein-coupled receptor-like"/>
    <property type="match status" value="1"/>
</dbReference>
<name>A0A9D4NP40_DREPO</name>
<sequence length="360" mass="40586">MDATTKFSSNVTLINVTEQETFNATSSNVSGWEPYSIVSYYRDTKVLLWRVMPPILVSIGTIGNALTIIVLLRQKKMTSTAVFLFALALSDTLILLSALLPNWVGYTWDIDVLLLSSPGCKALAYLAYCSIHLSSWLIVVVKFERKACVLFPHKVRLCCSAHNAGMIIISIVLAVFGINIILLVINDVNEYTGWMCSVSRKEYRDLFHYVYGWIDFTLTFGAPFPLLLIGNVIIVVQLARSRSIRQRMNISGQARDTRPVSILMIGLCVMFLLTMTPVSVFVFYTPYQKEKLLALVSNDPYKAMYEAQYFQFLHAVAILVSYFNYTFNSDIYVFSGSEFRAEPRSLLCCNATQGTRLFGS</sequence>
<proteinExistence type="predicted"/>
<dbReference type="Pfam" id="PF00001">
    <property type="entry name" value="7tm_1"/>
    <property type="match status" value="1"/>
</dbReference>
<keyword evidence="4" id="KW-0297">G-protein coupled receptor</keyword>
<feature type="transmembrane region" description="Helical" evidence="8">
    <location>
        <begin position="307"/>
        <end position="325"/>
    </location>
</feature>
<organism evidence="10 11">
    <name type="scientific">Dreissena polymorpha</name>
    <name type="common">Zebra mussel</name>
    <name type="synonym">Mytilus polymorpha</name>
    <dbReference type="NCBI Taxonomy" id="45954"/>
    <lineage>
        <taxon>Eukaryota</taxon>
        <taxon>Metazoa</taxon>
        <taxon>Spiralia</taxon>
        <taxon>Lophotrochozoa</taxon>
        <taxon>Mollusca</taxon>
        <taxon>Bivalvia</taxon>
        <taxon>Autobranchia</taxon>
        <taxon>Heteroconchia</taxon>
        <taxon>Euheterodonta</taxon>
        <taxon>Imparidentia</taxon>
        <taxon>Neoheterodontei</taxon>
        <taxon>Myida</taxon>
        <taxon>Dreissenoidea</taxon>
        <taxon>Dreissenidae</taxon>
        <taxon>Dreissena</taxon>
    </lineage>
</organism>
<feature type="transmembrane region" description="Helical" evidence="8">
    <location>
        <begin position="260"/>
        <end position="287"/>
    </location>
</feature>
<dbReference type="GO" id="GO:0004930">
    <property type="term" value="F:G protein-coupled receptor activity"/>
    <property type="evidence" value="ECO:0007669"/>
    <property type="project" value="UniProtKB-KW"/>
</dbReference>
<dbReference type="CDD" id="cd14978">
    <property type="entry name" value="7tmA_FMRFamide_R-like"/>
    <property type="match status" value="1"/>
</dbReference>
<gene>
    <name evidence="10" type="ORF">DPMN_022556</name>
</gene>
<feature type="transmembrane region" description="Helical" evidence="8">
    <location>
        <begin position="216"/>
        <end position="239"/>
    </location>
</feature>
<evidence type="ECO:0000256" key="5">
    <source>
        <dbReference type="ARBA" id="ARBA00023136"/>
    </source>
</evidence>
<evidence type="ECO:0000313" key="11">
    <source>
        <dbReference type="Proteomes" id="UP000828390"/>
    </source>
</evidence>
<comment type="subcellular location">
    <subcellularLocation>
        <location evidence="1">Membrane</location>
        <topology evidence="1">Multi-pass membrane protein</topology>
    </subcellularLocation>
</comment>
<reference evidence="10" key="1">
    <citation type="journal article" date="2019" name="bioRxiv">
        <title>The Genome of the Zebra Mussel, Dreissena polymorpha: A Resource for Invasive Species Research.</title>
        <authorList>
            <person name="McCartney M.A."/>
            <person name="Auch B."/>
            <person name="Kono T."/>
            <person name="Mallez S."/>
            <person name="Zhang Y."/>
            <person name="Obille A."/>
            <person name="Becker A."/>
            <person name="Abrahante J.E."/>
            <person name="Garbe J."/>
            <person name="Badalamenti J.P."/>
            <person name="Herman A."/>
            <person name="Mangelson H."/>
            <person name="Liachko I."/>
            <person name="Sullivan S."/>
            <person name="Sone E.D."/>
            <person name="Koren S."/>
            <person name="Silverstein K.A.T."/>
            <person name="Beckman K.B."/>
            <person name="Gohl D.M."/>
        </authorList>
    </citation>
    <scope>NUCLEOTIDE SEQUENCE</scope>
    <source>
        <strain evidence="10">Duluth1</strain>
        <tissue evidence="10">Whole animal</tissue>
    </source>
</reference>
<evidence type="ECO:0000313" key="10">
    <source>
        <dbReference type="EMBL" id="KAH3898328.1"/>
    </source>
</evidence>
<dbReference type="OrthoDB" id="9983318at2759"/>
<evidence type="ECO:0000256" key="2">
    <source>
        <dbReference type="ARBA" id="ARBA00022692"/>
    </source>
</evidence>
<dbReference type="Proteomes" id="UP000828390">
    <property type="component" value="Unassembled WGS sequence"/>
</dbReference>
<feature type="transmembrane region" description="Helical" evidence="8">
    <location>
        <begin position="81"/>
        <end position="103"/>
    </location>
</feature>
<dbReference type="GO" id="GO:0005886">
    <property type="term" value="C:plasma membrane"/>
    <property type="evidence" value="ECO:0007669"/>
    <property type="project" value="TreeGrafter"/>
</dbReference>
<dbReference type="AlphaFoldDB" id="A0A9D4NP40"/>
<dbReference type="EMBL" id="JAIWYP010000001">
    <property type="protein sequence ID" value="KAH3898328.1"/>
    <property type="molecule type" value="Genomic_DNA"/>
</dbReference>
<dbReference type="InterPro" id="IPR017452">
    <property type="entry name" value="GPCR_Rhodpsn_7TM"/>
</dbReference>
<keyword evidence="2 8" id="KW-0812">Transmembrane</keyword>
<evidence type="ECO:0000256" key="7">
    <source>
        <dbReference type="ARBA" id="ARBA00023224"/>
    </source>
</evidence>